<keyword evidence="6" id="KW-1185">Reference proteome</keyword>
<dbReference type="SUPFAM" id="SSF110738">
    <property type="entry name" value="Glycerate kinase I"/>
    <property type="match status" value="1"/>
</dbReference>
<dbReference type="InterPro" id="IPR018193">
    <property type="entry name" value="Glyc_kinase_flavodox-like_fold"/>
</dbReference>
<dbReference type="InterPro" id="IPR018197">
    <property type="entry name" value="Glycerate_kinase_RE-like"/>
</dbReference>
<dbReference type="OrthoDB" id="9774290at2"/>
<comment type="similarity">
    <text evidence="1 4">Belongs to the glycerate kinase type-1 family.</text>
</comment>
<organism evidence="5 6">
    <name type="scientific">Blastococcus saxobsidens (strain DD2)</name>
    <dbReference type="NCBI Taxonomy" id="1146883"/>
    <lineage>
        <taxon>Bacteria</taxon>
        <taxon>Bacillati</taxon>
        <taxon>Actinomycetota</taxon>
        <taxon>Actinomycetes</taxon>
        <taxon>Geodermatophilales</taxon>
        <taxon>Geodermatophilaceae</taxon>
        <taxon>Blastococcus</taxon>
    </lineage>
</organism>
<protein>
    <submittedName>
        <fullName evidence="5">Glycerate kinase</fullName>
        <ecNumber evidence="5">2.7.1.31</ecNumber>
    </submittedName>
</protein>
<dbReference type="EMBL" id="FO117623">
    <property type="protein sequence ID" value="CCG01123.1"/>
    <property type="molecule type" value="Genomic_DNA"/>
</dbReference>
<dbReference type="eggNOG" id="COG1929">
    <property type="taxonomic scope" value="Bacteria"/>
</dbReference>
<sequence length="384" mass="37949">MTPAALVVAPDKFKGSLSAAAAADAMAAGCRDALPDCRVTAVPVADGGDGTVDVLRRAGARLVRRTVTGPLGADVEAEFAVLGDTAYLETAQACGLRHVPAPGPATARTATTYGVGQLVAAALELGHRRIVLGLGGSATTDGGAGMAVALGARLLDADGRDLPPGGAALSGLAAVDLNGLDARLRDVEVVLACDVDNPLSGPLGAAAVFASQKGADRDSVAELDAALTRFGVRLAAVLGADVAGRPGAGAAGGLGAGTMAFLGARATSGIDLLLELLGLPGTVRGADLVLIGEGRLDDQTFAGKAPVGVARLAGSLGVDVVAVAGQVAARPEALHAAGIQAAHSLTERAESMDDAVRRAAELLRVTAAVAVAEWAERRSAAPRD</sequence>
<evidence type="ECO:0000256" key="4">
    <source>
        <dbReference type="PIRNR" id="PIRNR006078"/>
    </source>
</evidence>
<dbReference type="PANTHER" id="PTHR21599:SF0">
    <property type="entry name" value="GLYCERATE KINASE"/>
    <property type="match status" value="1"/>
</dbReference>
<reference evidence="5 6" key="1">
    <citation type="journal article" date="2012" name="J. Bacteriol.">
        <title>Genome Sequence of Blastococcus saxobsidens DD2, a Stone-Inhabiting Bacterium.</title>
        <authorList>
            <person name="Chouaia B."/>
            <person name="Crotti E."/>
            <person name="Brusetti L."/>
            <person name="Daffonchio D."/>
            <person name="Essoussi I."/>
            <person name="Nouioui I."/>
            <person name="Sbissi I."/>
            <person name="Ghodhbane-Gtari F."/>
            <person name="Gtari M."/>
            <person name="Vacherie B."/>
            <person name="Barbe V."/>
            <person name="Medigue C."/>
            <person name="Gury J."/>
            <person name="Pujic P."/>
            <person name="Normand P."/>
        </authorList>
    </citation>
    <scope>NUCLEOTIDE SEQUENCE [LARGE SCALE GENOMIC DNA]</scope>
    <source>
        <strain evidence="5 6">DD2</strain>
    </source>
</reference>
<dbReference type="RefSeq" id="WP_014374040.1">
    <property type="nucleotide sequence ID" value="NC_016943.1"/>
</dbReference>
<keyword evidence="2 4" id="KW-0808">Transferase</keyword>
<dbReference type="STRING" id="1146883.BLASA_0124"/>
<dbReference type="PIRSF" id="PIRSF006078">
    <property type="entry name" value="GlxK"/>
    <property type="match status" value="1"/>
</dbReference>
<dbReference type="AlphaFoldDB" id="H6RKA0"/>
<accession>H6RKA0</accession>
<gene>
    <name evidence="5" type="primary">glxK</name>
    <name evidence="5" type="ordered locus">BLASA_0124</name>
</gene>
<dbReference type="Gene3D" id="3.40.50.10350">
    <property type="entry name" value="Glycerate kinase, domain 1"/>
    <property type="match status" value="1"/>
</dbReference>
<evidence type="ECO:0000256" key="3">
    <source>
        <dbReference type="ARBA" id="ARBA00022777"/>
    </source>
</evidence>
<dbReference type="Pfam" id="PF02595">
    <property type="entry name" value="Gly_kinase"/>
    <property type="match status" value="1"/>
</dbReference>
<proteinExistence type="inferred from homology"/>
<dbReference type="HOGENOM" id="CLU_028255_0_0_11"/>
<dbReference type="Gene3D" id="3.90.1510.10">
    <property type="entry name" value="Glycerate kinase, domain 2"/>
    <property type="match status" value="1"/>
</dbReference>
<dbReference type="KEGG" id="bsd:BLASA_0124"/>
<dbReference type="PANTHER" id="PTHR21599">
    <property type="entry name" value="GLYCERATE KINASE"/>
    <property type="match status" value="1"/>
</dbReference>
<dbReference type="GO" id="GO:0008887">
    <property type="term" value="F:glycerate kinase activity"/>
    <property type="evidence" value="ECO:0007669"/>
    <property type="project" value="UniProtKB-UniRule"/>
</dbReference>
<dbReference type="Proteomes" id="UP000007517">
    <property type="component" value="Chromosome"/>
</dbReference>
<dbReference type="NCBIfam" id="TIGR00045">
    <property type="entry name" value="glycerate kinase"/>
    <property type="match status" value="1"/>
</dbReference>
<evidence type="ECO:0000313" key="6">
    <source>
        <dbReference type="Proteomes" id="UP000007517"/>
    </source>
</evidence>
<keyword evidence="3 4" id="KW-0418">Kinase</keyword>
<name>H6RKA0_BLASD</name>
<evidence type="ECO:0000313" key="5">
    <source>
        <dbReference type="EMBL" id="CCG01123.1"/>
    </source>
</evidence>
<evidence type="ECO:0000256" key="2">
    <source>
        <dbReference type="ARBA" id="ARBA00022679"/>
    </source>
</evidence>
<dbReference type="InterPro" id="IPR036129">
    <property type="entry name" value="Glycerate_kinase_sf"/>
</dbReference>
<evidence type="ECO:0000256" key="1">
    <source>
        <dbReference type="ARBA" id="ARBA00006284"/>
    </source>
</evidence>
<dbReference type="GO" id="GO:0031388">
    <property type="term" value="P:organic acid phosphorylation"/>
    <property type="evidence" value="ECO:0007669"/>
    <property type="project" value="UniProtKB-UniRule"/>
</dbReference>
<dbReference type="EC" id="2.7.1.31" evidence="5"/>
<dbReference type="InterPro" id="IPR004381">
    <property type="entry name" value="Glycerate_kinase"/>
</dbReference>
<reference evidence="6" key="2">
    <citation type="submission" date="2012-02" db="EMBL/GenBank/DDBJ databases">
        <title>Complete genome sequence of Blastococcus saxobsidens strain DD2.</title>
        <authorList>
            <person name="Genoscope."/>
        </authorList>
    </citation>
    <scope>NUCLEOTIDE SEQUENCE [LARGE SCALE GENOMIC DNA]</scope>
    <source>
        <strain evidence="6">DD2</strain>
    </source>
</reference>